<dbReference type="AlphaFoldDB" id="A0A2R8BRI9"/>
<dbReference type="EMBL" id="ONZF01000001">
    <property type="protein sequence ID" value="SPJ22797.1"/>
    <property type="molecule type" value="Genomic_DNA"/>
</dbReference>
<dbReference type="InterPro" id="IPR018317">
    <property type="entry name" value="QueC"/>
</dbReference>
<dbReference type="GO" id="GO:0016874">
    <property type="term" value="F:ligase activity"/>
    <property type="evidence" value="ECO:0007669"/>
    <property type="project" value="UniProtKB-KW"/>
</dbReference>
<evidence type="ECO:0000313" key="2">
    <source>
        <dbReference type="EMBL" id="SPJ22797.1"/>
    </source>
</evidence>
<dbReference type="OrthoDB" id="9789567at2"/>
<accession>A0A2R8BRI9</accession>
<sequence length="456" mass="50770">MIIDAPHPSISRKLSVEIVESDAKRASADHTLVLGCDIRFSTRNLESYANANWEPVVFDAMVVAAAVEYCDRSLRRSVREWARDYRLRLPVHEPDRWNTPEVLDALHDVLGFLTGDRWHFTFVARVHAEPSPRQQSFDLPPDAKATLAFSDGMDSRAVAGLVGANARQALVRVRLGTKRCDRPRRGQPFTGIPYKLGKSVPNPEPSARNRGFRFALVSGLASYICRAEQIIIPESGQGALGPVLVPVAHAYPDYRNHPAFLRRMERFLGALLGRSVEYTFPRIWHTKGQTLAAYLGLGIDHGEWKRTRSCWKGPQWSSVDGEYRQCGACAACMLRRLSVHSAGQMEADDTYIAADLSAPELEASVPATFRKANRSFREYAIAGALHLDHLADLTKEDGRPVLRRQALVLAEALGMSAIQTEHNLKAMIAEHAGEWRAFVASLGDGSFLHNWVRGSR</sequence>
<keyword evidence="3" id="KW-1185">Reference proteome</keyword>
<dbReference type="RefSeq" id="WP_108892640.1">
    <property type="nucleotide sequence ID" value="NZ_ONZF01000001.1"/>
</dbReference>
<name>A0A2R8BRI9_9RHOB</name>
<evidence type="ECO:0000313" key="3">
    <source>
        <dbReference type="Proteomes" id="UP000244912"/>
    </source>
</evidence>
<evidence type="ECO:0000256" key="1">
    <source>
        <dbReference type="ARBA" id="ARBA00022785"/>
    </source>
</evidence>
<dbReference type="InterPro" id="IPR014729">
    <property type="entry name" value="Rossmann-like_a/b/a_fold"/>
</dbReference>
<keyword evidence="1" id="KW-0671">Queuosine biosynthesis</keyword>
<dbReference type="GO" id="GO:0008616">
    <property type="term" value="P:tRNA queuosine(34) biosynthetic process"/>
    <property type="evidence" value="ECO:0007669"/>
    <property type="project" value="UniProtKB-KW"/>
</dbReference>
<dbReference type="Gene3D" id="3.40.50.620">
    <property type="entry name" value="HUPs"/>
    <property type="match status" value="1"/>
</dbReference>
<keyword evidence="2" id="KW-0436">Ligase</keyword>
<organism evidence="2 3">
    <name type="scientific">Palleronia abyssalis</name>
    <dbReference type="NCBI Taxonomy" id="1501240"/>
    <lineage>
        <taxon>Bacteria</taxon>
        <taxon>Pseudomonadati</taxon>
        <taxon>Pseudomonadota</taxon>
        <taxon>Alphaproteobacteria</taxon>
        <taxon>Rhodobacterales</taxon>
        <taxon>Roseobacteraceae</taxon>
        <taxon>Palleronia</taxon>
    </lineage>
</organism>
<dbReference type="SUPFAM" id="SSF52402">
    <property type="entry name" value="Adenine nucleotide alpha hydrolases-like"/>
    <property type="match status" value="1"/>
</dbReference>
<proteinExistence type="predicted"/>
<reference evidence="2 3" key="1">
    <citation type="submission" date="2018-03" db="EMBL/GenBank/DDBJ databases">
        <authorList>
            <person name="Keele B.F."/>
        </authorList>
    </citation>
    <scope>NUCLEOTIDE SEQUENCE [LARGE SCALE GENOMIC DNA]</scope>
    <source>
        <strain evidence="2 3">CECT 8504</strain>
    </source>
</reference>
<gene>
    <name evidence="2" type="primary">queC</name>
    <name evidence="2" type="ORF">PAA8504_00596</name>
</gene>
<protein>
    <submittedName>
        <fullName evidence="2">7-cyano-7-deazaguanine synthase</fullName>
        <ecNumber evidence="2">6.3.4.20</ecNumber>
    </submittedName>
</protein>
<dbReference type="Proteomes" id="UP000244912">
    <property type="component" value="Unassembled WGS sequence"/>
</dbReference>
<dbReference type="Pfam" id="PF06508">
    <property type="entry name" value="QueC"/>
    <property type="match status" value="1"/>
</dbReference>
<dbReference type="EC" id="6.3.4.20" evidence="2"/>